<dbReference type="Proteomes" id="UP000824232">
    <property type="component" value="Unassembled WGS sequence"/>
</dbReference>
<gene>
    <name evidence="1" type="ORF">IAB38_03650</name>
</gene>
<accession>A0A9D1J373</accession>
<proteinExistence type="predicted"/>
<organism evidence="1 2">
    <name type="scientific">Candidatus Onthousia excrementipullorum</name>
    <dbReference type="NCBI Taxonomy" id="2840884"/>
    <lineage>
        <taxon>Bacteria</taxon>
        <taxon>Bacillati</taxon>
        <taxon>Bacillota</taxon>
        <taxon>Bacilli</taxon>
        <taxon>Candidatus Onthousia</taxon>
    </lineage>
</organism>
<evidence type="ECO:0000313" key="2">
    <source>
        <dbReference type="Proteomes" id="UP000824232"/>
    </source>
</evidence>
<reference evidence="1" key="1">
    <citation type="submission" date="2020-10" db="EMBL/GenBank/DDBJ databases">
        <authorList>
            <person name="Gilroy R."/>
        </authorList>
    </citation>
    <scope>NUCLEOTIDE SEQUENCE</scope>
    <source>
        <strain evidence="1">CHK184-20233</strain>
    </source>
</reference>
<sequence>MPITKKRFEEIVKKLKRKGEIVPATYDCIFKAIMKKCPKYRADLTSRLTGIPKKLILNTYKEMNTEYVIDNVLERGKVSDILFAVKGYVLNYEFNNRKWDGLIERNDAYLGKVKNDLIRRTKSYASLPKVIQININNFYCFLSKENLLEFKSRDKYGIIESDKWGKIYVNLKLIREKYDRGLK</sequence>
<protein>
    <submittedName>
        <fullName evidence="1">Uncharacterized protein</fullName>
    </submittedName>
</protein>
<name>A0A9D1J373_9FIRM</name>
<comment type="caution">
    <text evidence="1">The sequence shown here is derived from an EMBL/GenBank/DDBJ whole genome shotgun (WGS) entry which is preliminary data.</text>
</comment>
<reference evidence="1" key="2">
    <citation type="journal article" date="2021" name="PeerJ">
        <title>Extensive microbial diversity within the chicken gut microbiome revealed by metagenomics and culture.</title>
        <authorList>
            <person name="Gilroy R."/>
            <person name="Ravi A."/>
            <person name="Getino M."/>
            <person name="Pursley I."/>
            <person name="Horton D.L."/>
            <person name="Alikhan N.F."/>
            <person name="Baker D."/>
            <person name="Gharbi K."/>
            <person name="Hall N."/>
            <person name="Watson M."/>
            <person name="Adriaenssens E.M."/>
            <person name="Foster-Nyarko E."/>
            <person name="Jarju S."/>
            <person name="Secka A."/>
            <person name="Antonio M."/>
            <person name="Oren A."/>
            <person name="Chaudhuri R.R."/>
            <person name="La Ragione R."/>
            <person name="Hildebrand F."/>
            <person name="Pallen M.J."/>
        </authorList>
    </citation>
    <scope>NUCLEOTIDE SEQUENCE</scope>
    <source>
        <strain evidence="1">CHK184-20233</strain>
    </source>
</reference>
<dbReference type="AlphaFoldDB" id="A0A9D1J373"/>
<feature type="non-terminal residue" evidence="1">
    <location>
        <position position="183"/>
    </location>
</feature>
<dbReference type="EMBL" id="DVHC01000037">
    <property type="protein sequence ID" value="HIR59123.1"/>
    <property type="molecule type" value="Genomic_DNA"/>
</dbReference>
<evidence type="ECO:0000313" key="1">
    <source>
        <dbReference type="EMBL" id="HIR59123.1"/>
    </source>
</evidence>